<accession>A0A5B1CI67</accession>
<name>A0A5B1CI67_9BACT</name>
<feature type="chain" id="PRO_5023016236" evidence="1">
    <location>
        <begin position="27"/>
        <end position="360"/>
    </location>
</feature>
<organism evidence="2 3">
    <name type="scientific">Rubripirellula obstinata</name>
    <dbReference type="NCBI Taxonomy" id="406547"/>
    <lineage>
        <taxon>Bacteria</taxon>
        <taxon>Pseudomonadati</taxon>
        <taxon>Planctomycetota</taxon>
        <taxon>Planctomycetia</taxon>
        <taxon>Pirellulales</taxon>
        <taxon>Pirellulaceae</taxon>
        <taxon>Rubripirellula</taxon>
    </lineage>
</organism>
<protein>
    <submittedName>
        <fullName evidence="2">Uncharacterized protein</fullName>
    </submittedName>
</protein>
<comment type="caution">
    <text evidence="2">The sequence shown here is derived from an EMBL/GenBank/DDBJ whole genome shotgun (WGS) entry which is preliminary data.</text>
</comment>
<sequence precursor="true">MKKIGRRLIKVAAVLLATTSISAASAGDLFCDNACADQCDSIDLCESSCFDSECCDSNFCDPSCCDSGCCDLGCLDSITASLRKVIQPSDRCFDDFISPMIDFVHFEDPRNLTELRPIFVTHQVPDTLGPGNIPAGGSLQLFAMQFRLALTDRLSLIGVKDGYVIDNSEGALDGLIASGWADITAGLKYNLLRNTQTGTLLSGGFTYEIPMGSEQTLQSIGDGQFNFFVTGGQRLANGNAHILSSFGWQLPVDQEVQTTTVRWNNHFDVKVTDTVYLFTENSWTHWVKDADVGSAFGVGGQDLLNLGATDVEGNNLVTHNVGTRYKPSRRFEAGVAYEFPLTEFKDIIEDRVTLDMIFRY</sequence>
<reference evidence="2 3" key="1">
    <citation type="submission" date="2019-08" db="EMBL/GenBank/DDBJ databases">
        <title>Deep-cultivation of Planctomycetes and their phenomic and genomic characterization uncovers novel biology.</title>
        <authorList>
            <person name="Wiegand S."/>
            <person name="Jogler M."/>
            <person name="Boedeker C."/>
            <person name="Pinto D."/>
            <person name="Vollmers J."/>
            <person name="Rivas-Marin E."/>
            <person name="Kohn T."/>
            <person name="Peeters S.H."/>
            <person name="Heuer A."/>
            <person name="Rast P."/>
            <person name="Oberbeckmann S."/>
            <person name="Bunk B."/>
            <person name="Jeske O."/>
            <person name="Meyerdierks A."/>
            <person name="Storesund J.E."/>
            <person name="Kallscheuer N."/>
            <person name="Luecker S."/>
            <person name="Lage O.M."/>
            <person name="Pohl T."/>
            <person name="Merkel B.J."/>
            <person name="Hornburger P."/>
            <person name="Mueller R.-W."/>
            <person name="Bruemmer F."/>
            <person name="Labrenz M."/>
            <person name="Spormann A.M."/>
            <person name="Op Den Camp H."/>
            <person name="Overmann J."/>
            <person name="Amann R."/>
            <person name="Jetten M.S.M."/>
            <person name="Mascher T."/>
            <person name="Medema M.H."/>
            <person name="Devos D.P."/>
            <person name="Kaster A.-K."/>
            <person name="Ovreas L."/>
            <person name="Rohde M."/>
            <person name="Galperin M.Y."/>
            <person name="Jogler C."/>
        </authorList>
    </citation>
    <scope>NUCLEOTIDE SEQUENCE [LARGE SCALE GENOMIC DNA]</scope>
    <source>
        <strain evidence="2 3">LF1</strain>
    </source>
</reference>
<evidence type="ECO:0000256" key="1">
    <source>
        <dbReference type="SAM" id="SignalP"/>
    </source>
</evidence>
<proteinExistence type="predicted"/>
<feature type="signal peptide" evidence="1">
    <location>
        <begin position="1"/>
        <end position="26"/>
    </location>
</feature>
<gene>
    <name evidence="2" type="ORF">LF1_18000</name>
</gene>
<dbReference type="AlphaFoldDB" id="A0A5B1CI67"/>
<evidence type="ECO:0000313" key="2">
    <source>
        <dbReference type="EMBL" id="KAA1259270.1"/>
    </source>
</evidence>
<dbReference type="Proteomes" id="UP000322699">
    <property type="component" value="Unassembled WGS sequence"/>
</dbReference>
<keyword evidence="3" id="KW-1185">Reference proteome</keyword>
<keyword evidence="1" id="KW-0732">Signal</keyword>
<dbReference type="EMBL" id="VRLW01000001">
    <property type="protein sequence ID" value="KAA1259270.1"/>
    <property type="molecule type" value="Genomic_DNA"/>
</dbReference>
<evidence type="ECO:0000313" key="3">
    <source>
        <dbReference type="Proteomes" id="UP000322699"/>
    </source>
</evidence>